<dbReference type="GO" id="GO:0005886">
    <property type="term" value="C:plasma membrane"/>
    <property type="evidence" value="ECO:0007669"/>
    <property type="project" value="UniProtKB-SubCell"/>
</dbReference>
<feature type="transmembrane region" description="Helical" evidence="6">
    <location>
        <begin position="93"/>
        <end position="113"/>
    </location>
</feature>
<evidence type="ECO:0000313" key="7">
    <source>
        <dbReference type="EMBL" id="CAI6361943.1"/>
    </source>
</evidence>
<evidence type="ECO:0000313" key="8">
    <source>
        <dbReference type="Proteomes" id="UP001160148"/>
    </source>
</evidence>
<gene>
    <name evidence="7" type="ORF">MEUPH1_LOCUS17066</name>
</gene>
<comment type="subcellular location">
    <subcellularLocation>
        <location evidence="1">Cell membrane</location>
        <topology evidence="1">Multi-pass membrane protein</topology>
    </subcellularLocation>
</comment>
<keyword evidence="5 6" id="KW-0472">Membrane</keyword>
<organism evidence="7 8">
    <name type="scientific">Macrosiphum euphorbiae</name>
    <name type="common">potato aphid</name>
    <dbReference type="NCBI Taxonomy" id="13131"/>
    <lineage>
        <taxon>Eukaryota</taxon>
        <taxon>Metazoa</taxon>
        <taxon>Ecdysozoa</taxon>
        <taxon>Arthropoda</taxon>
        <taxon>Hexapoda</taxon>
        <taxon>Insecta</taxon>
        <taxon>Pterygota</taxon>
        <taxon>Neoptera</taxon>
        <taxon>Paraneoptera</taxon>
        <taxon>Hemiptera</taxon>
        <taxon>Sternorrhyncha</taxon>
        <taxon>Aphidomorpha</taxon>
        <taxon>Aphidoidea</taxon>
        <taxon>Aphididae</taxon>
        <taxon>Macrosiphini</taxon>
        <taxon>Macrosiphum</taxon>
    </lineage>
</organism>
<protein>
    <recommendedName>
        <fullName evidence="9">Gustatory receptor</fullName>
    </recommendedName>
</protein>
<sequence>MFDITSIIVICGFEIVTTAKVLSNVWRLFFDTQLSMIVAKLEATHEKLIQLNLVRTMQTKMNFLFITGVIVHLIAIDNIIFQAQALFTNIIECIAFYEYILLILYIRWMVYIINEQIPQRHSTISTLRDMYLEVIECLNDINRSIYGLPAIWSFIGANVSQVELILYYGIIFRRSDETGYVTYIIITILTRLFNVILFYGIGDATEKEINRMSLVLSQRSMIEKNPRIKRQIKFFILRRLHEHYHFKVFGIFGVNLRQLLLLLNNAVGYLVIQSLFRLNRIKNI</sequence>
<dbReference type="GO" id="GO:0050909">
    <property type="term" value="P:sensory perception of taste"/>
    <property type="evidence" value="ECO:0007669"/>
    <property type="project" value="InterPro"/>
</dbReference>
<feature type="transmembrane region" description="Helical" evidence="6">
    <location>
        <begin position="180"/>
        <end position="202"/>
    </location>
</feature>
<proteinExistence type="predicted"/>
<keyword evidence="8" id="KW-1185">Reference proteome</keyword>
<reference evidence="7 8" key="1">
    <citation type="submission" date="2023-01" db="EMBL/GenBank/DDBJ databases">
        <authorList>
            <person name="Whitehead M."/>
        </authorList>
    </citation>
    <scope>NUCLEOTIDE SEQUENCE [LARGE SCALE GENOMIC DNA]</scope>
</reference>
<feature type="transmembrane region" description="Helical" evidence="6">
    <location>
        <begin position="150"/>
        <end position="168"/>
    </location>
</feature>
<evidence type="ECO:0000256" key="1">
    <source>
        <dbReference type="ARBA" id="ARBA00004651"/>
    </source>
</evidence>
<evidence type="ECO:0000256" key="6">
    <source>
        <dbReference type="SAM" id="Phobius"/>
    </source>
</evidence>
<feature type="transmembrane region" description="Helical" evidence="6">
    <location>
        <begin position="61"/>
        <end position="81"/>
    </location>
</feature>
<evidence type="ECO:0000256" key="5">
    <source>
        <dbReference type="ARBA" id="ARBA00023136"/>
    </source>
</evidence>
<evidence type="ECO:0000256" key="2">
    <source>
        <dbReference type="ARBA" id="ARBA00022475"/>
    </source>
</evidence>
<name>A0AAV0X1C0_9HEMI</name>
<comment type="caution">
    <text evidence="7">The sequence shown here is derived from an EMBL/GenBank/DDBJ whole genome shotgun (WGS) entry which is preliminary data.</text>
</comment>
<keyword evidence="2" id="KW-1003">Cell membrane</keyword>
<evidence type="ECO:0000256" key="3">
    <source>
        <dbReference type="ARBA" id="ARBA00022692"/>
    </source>
</evidence>
<dbReference type="EMBL" id="CARXXK010000003">
    <property type="protein sequence ID" value="CAI6361943.1"/>
    <property type="molecule type" value="Genomic_DNA"/>
</dbReference>
<dbReference type="InterPro" id="IPR013604">
    <property type="entry name" value="7TM_chemorcpt"/>
</dbReference>
<keyword evidence="3 6" id="KW-0812">Transmembrane</keyword>
<keyword evidence="4 6" id="KW-1133">Transmembrane helix</keyword>
<dbReference type="AlphaFoldDB" id="A0AAV0X1C0"/>
<dbReference type="Proteomes" id="UP001160148">
    <property type="component" value="Unassembled WGS sequence"/>
</dbReference>
<accession>A0AAV0X1C0</accession>
<evidence type="ECO:0008006" key="9">
    <source>
        <dbReference type="Google" id="ProtNLM"/>
    </source>
</evidence>
<dbReference type="Pfam" id="PF08395">
    <property type="entry name" value="7tm_7"/>
    <property type="match status" value="1"/>
</dbReference>
<evidence type="ECO:0000256" key="4">
    <source>
        <dbReference type="ARBA" id="ARBA00022989"/>
    </source>
</evidence>